<organism evidence="8 9">
    <name type="scientific">Bosea spartocytisi</name>
    <dbReference type="NCBI Taxonomy" id="2773451"/>
    <lineage>
        <taxon>Bacteria</taxon>
        <taxon>Pseudomonadati</taxon>
        <taxon>Pseudomonadota</taxon>
        <taxon>Alphaproteobacteria</taxon>
        <taxon>Hyphomicrobiales</taxon>
        <taxon>Boseaceae</taxon>
        <taxon>Bosea</taxon>
    </lineage>
</organism>
<gene>
    <name evidence="8" type="ORF">IED13_13805</name>
</gene>
<feature type="transmembrane region" description="Helical" evidence="7">
    <location>
        <begin position="167"/>
        <end position="184"/>
    </location>
</feature>
<proteinExistence type="inferred from homology"/>
<feature type="transmembrane region" description="Helical" evidence="7">
    <location>
        <begin position="112"/>
        <end position="131"/>
    </location>
</feature>
<sequence>MSASASTSALRPRLPALFTGFLKIGLMGFGGVGPIARHIIVAERGWLDDRGYAELMGICQALPGANTVNVAVMLGDRFRGPIGALTCLVALMAMPLLVLVAIANIYDAVSNHPLAQIALTGAAASAAGLILGTAARLLTRAGLARWAWIMAAAAFLAVGILRLPMLPALLVLVPLGLVAASLSARRV</sequence>
<dbReference type="PANTHER" id="PTHR43663">
    <property type="entry name" value="CHROMATE TRANSPORT PROTEIN-RELATED"/>
    <property type="match status" value="1"/>
</dbReference>
<dbReference type="InterPro" id="IPR052518">
    <property type="entry name" value="CHR_Transporter"/>
</dbReference>
<evidence type="ECO:0000256" key="3">
    <source>
        <dbReference type="ARBA" id="ARBA00022475"/>
    </source>
</evidence>
<reference evidence="8" key="1">
    <citation type="submission" date="2020-09" db="EMBL/GenBank/DDBJ databases">
        <title>Bosea spartocytisi sp. nov. a root nodule endophyte of Spartocytisus supranubius in the high mountain ecosystem fo the Teide National Park (Canary Islands, Spain).</title>
        <authorList>
            <person name="Pulido-Suarez L."/>
            <person name="Peix A."/>
            <person name="Igual J.M."/>
            <person name="Socas-Perez N."/>
            <person name="Velazquez E."/>
            <person name="Flores-Felix J.D."/>
            <person name="Leon-Barrios M."/>
        </authorList>
    </citation>
    <scope>NUCLEOTIDE SEQUENCE</scope>
    <source>
        <strain evidence="8">SSUT16</strain>
    </source>
</reference>
<dbReference type="GO" id="GO:0015109">
    <property type="term" value="F:chromate transmembrane transporter activity"/>
    <property type="evidence" value="ECO:0007669"/>
    <property type="project" value="InterPro"/>
</dbReference>
<evidence type="ECO:0000256" key="4">
    <source>
        <dbReference type="ARBA" id="ARBA00022692"/>
    </source>
</evidence>
<dbReference type="RefSeq" id="WP_191124506.1">
    <property type="nucleotide sequence ID" value="NZ_JACXWY010000007.1"/>
</dbReference>
<keyword evidence="4 7" id="KW-0812">Transmembrane</keyword>
<comment type="caution">
    <text evidence="8">The sequence shown here is derived from an EMBL/GenBank/DDBJ whole genome shotgun (WGS) entry which is preliminary data.</text>
</comment>
<keyword evidence="9" id="KW-1185">Reference proteome</keyword>
<comment type="subcellular location">
    <subcellularLocation>
        <location evidence="1">Cell membrane</location>
        <topology evidence="1">Multi-pass membrane protein</topology>
    </subcellularLocation>
</comment>
<comment type="similarity">
    <text evidence="2">Belongs to the chromate ion transporter (CHR) (TC 2.A.51) family.</text>
</comment>
<feature type="transmembrane region" description="Helical" evidence="7">
    <location>
        <begin position="20"/>
        <end position="40"/>
    </location>
</feature>
<dbReference type="Pfam" id="PF02417">
    <property type="entry name" value="Chromate_transp"/>
    <property type="match status" value="1"/>
</dbReference>
<dbReference type="Proteomes" id="UP000619295">
    <property type="component" value="Unassembled WGS sequence"/>
</dbReference>
<evidence type="ECO:0000313" key="9">
    <source>
        <dbReference type="Proteomes" id="UP000619295"/>
    </source>
</evidence>
<dbReference type="PANTHER" id="PTHR43663:SF1">
    <property type="entry name" value="CHROMATE TRANSPORTER"/>
    <property type="match status" value="1"/>
</dbReference>
<keyword evidence="3" id="KW-1003">Cell membrane</keyword>
<dbReference type="AlphaFoldDB" id="A0A927EA69"/>
<name>A0A927EA69_9HYPH</name>
<evidence type="ECO:0000313" key="8">
    <source>
        <dbReference type="EMBL" id="MBD3846780.1"/>
    </source>
</evidence>
<feature type="transmembrane region" description="Helical" evidence="7">
    <location>
        <begin position="82"/>
        <end position="106"/>
    </location>
</feature>
<keyword evidence="6 7" id="KW-0472">Membrane</keyword>
<feature type="transmembrane region" description="Helical" evidence="7">
    <location>
        <begin position="143"/>
        <end position="161"/>
    </location>
</feature>
<keyword evidence="5 7" id="KW-1133">Transmembrane helix</keyword>
<evidence type="ECO:0000256" key="1">
    <source>
        <dbReference type="ARBA" id="ARBA00004651"/>
    </source>
</evidence>
<evidence type="ECO:0000256" key="2">
    <source>
        <dbReference type="ARBA" id="ARBA00005262"/>
    </source>
</evidence>
<accession>A0A927EA69</accession>
<evidence type="ECO:0000256" key="5">
    <source>
        <dbReference type="ARBA" id="ARBA00022989"/>
    </source>
</evidence>
<dbReference type="EMBL" id="JACXWY010000007">
    <property type="protein sequence ID" value="MBD3846780.1"/>
    <property type="molecule type" value="Genomic_DNA"/>
</dbReference>
<dbReference type="GO" id="GO:0005886">
    <property type="term" value="C:plasma membrane"/>
    <property type="evidence" value="ECO:0007669"/>
    <property type="project" value="UniProtKB-SubCell"/>
</dbReference>
<evidence type="ECO:0000256" key="6">
    <source>
        <dbReference type="ARBA" id="ARBA00023136"/>
    </source>
</evidence>
<dbReference type="InterPro" id="IPR003370">
    <property type="entry name" value="Chromate_transpt"/>
</dbReference>
<protein>
    <submittedName>
        <fullName evidence="8">Chromate transporter</fullName>
    </submittedName>
</protein>
<evidence type="ECO:0000256" key="7">
    <source>
        <dbReference type="SAM" id="Phobius"/>
    </source>
</evidence>